<dbReference type="InterPro" id="IPR004358">
    <property type="entry name" value="Sig_transdc_His_kin-like_C"/>
</dbReference>
<keyword evidence="12" id="KW-0812">Transmembrane</keyword>
<evidence type="ECO:0000256" key="8">
    <source>
        <dbReference type="ARBA" id="ARBA00022777"/>
    </source>
</evidence>
<dbReference type="CDD" id="cd00082">
    <property type="entry name" value="HisKA"/>
    <property type="match status" value="1"/>
</dbReference>
<dbReference type="EC" id="2.7.13.3" evidence="3"/>
<evidence type="ECO:0000256" key="11">
    <source>
        <dbReference type="SAM" id="MobiDB-lite"/>
    </source>
</evidence>
<evidence type="ECO:0000256" key="6">
    <source>
        <dbReference type="ARBA" id="ARBA00022679"/>
    </source>
</evidence>
<gene>
    <name evidence="15" type="ORF">H8696_08200</name>
</gene>
<keyword evidence="9" id="KW-0067">ATP-binding</keyword>
<evidence type="ECO:0000256" key="9">
    <source>
        <dbReference type="ARBA" id="ARBA00022840"/>
    </source>
</evidence>
<dbReference type="InterPro" id="IPR050980">
    <property type="entry name" value="2C_sensor_his_kinase"/>
</dbReference>
<dbReference type="Pfam" id="PF00512">
    <property type="entry name" value="HisKA"/>
    <property type="match status" value="1"/>
</dbReference>
<dbReference type="CDD" id="cd06225">
    <property type="entry name" value="HAMP"/>
    <property type="match status" value="1"/>
</dbReference>
<evidence type="ECO:0000256" key="1">
    <source>
        <dbReference type="ARBA" id="ARBA00000085"/>
    </source>
</evidence>
<dbReference type="InterPro" id="IPR003661">
    <property type="entry name" value="HisK_dim/P_dom"/>
</dbReference>
<dbReference type="InterPro" id="IPR005467">
    <property type="entry name" value="His_kinase_dom"/>
</dbReference>
<dbReference type="Pfam" id="PF00672">
    <property type="entry name" value="HAMP"/>
    <property type="match status" value="1"/>
</dbReference>
<dbReference type="PANTHER" id="PTHR44936">
    <property type="entry name" value="SENSOR PROTEIN CREC"/>
    <property type="match status" value="1"/>
</dbReference>
<dbReference type="GO" id="GO:0005524">
    <property type="term" value="F:ATP binding"/>
    <property type="evidence" value="ECO:0007669"/>
    <property type="project" value="UniProtKB-KW"/>
</dbReference>
<feature type="transmembrane region" description="Helical" evidence="12">
    <location>
        <begin position="53"/>
        <end position="75"/>
    </location>
</feature>
<evidence type="ECO:0000313" key="16">
    <source>
        <dbReference type="Proteomes" id="UP000623172"/>
    </source>
</evidence>
<dbReference type="InterPro" id="IPR003594">
    <property type="entry name" value="HATPase_dom"/>
</dbReference>
<feature type="region of interest" description="Disordered" evidence="11">
    <location>
        <begin position="18"/>
        <end position="38"/>
    </location>
</feature>
<keyword evidence="12" id="KW-1133">Transmembrane helix</keyword>
<dbReference type="SMART" id="SM00304">
    <property type="entry name" value="HAMP"/>
    <property type="match status" value="1"/>
</dbReference>
<dbReference type="Gene3D" id="1.10.287.130">
    <property type="match status" value="1"/>
</dbReference>
<keyword evidence="6" id="KW-0808">Transferase</keyword>
<dbReference type="PROSITE" id="PS50885">
    <property type="entry name" value="HAMP"/>
    <property type="match status" value="1"/>
</dbReference>
<evidence type="ECO:0000256" key="2">
    <source>
        <dbReference type="ARBA" id="ARBA00004651"/>
    </source>
</evidence>
<feature type="domain" description="Histidine kinase" evidence="13">
    <location>
        <begin position="210"/>
        <end position="426"/>
    </location>
</feature>
<dbReference type="SUPFAM" id="SSF47384">
    <property type="entry name" value="Homodimeric domain of signal transducing histidine kinase"/>
    <property type="match status" value="1"/>
</dbReference>
<dbReference type="GO" id="GO:0005886">
    <property type="term" value="C:plasma membrane"/>
    <property type="evidence" value="ECO:0007669"/>
    <property type="project" value="UniProtKB-SubCell"/>
</dbReference>
<dbReference type="AlphaFoldDB" id="A0A926D575"/>
<protein>
    <recommendedName>
        <fullName evidence="3">histidine kinase</fullName>
        <ecNumber evidence="3">2.7.13.3</ecNumber>
    </recommendedName>
</protein>
<evidence type="ECO:0000256" key="10">
    <source>
        <dbReference type="ARBA" id="ARBA00023012"/>
    </source>
</evidence>
<dbReference type="PRINTS" id="PR00344">
    <property type="entry name" value="BCTRLSENSOR"/>
</dbReference>
<reference evidence="15" key="1">
    <citation type="submission" date="2020-08" db="EMBL/GenBank/DDBJ databases">
        <title>Genome public.</title>
        <authorList>
            <person name="Liu C."/>
            <person name="Sun Q."/>
        </authorList>
    </citation>
    <scope>NUCLEOTIDE SEQUENCE</scope>
    <source>
        <strain evidence="15">NSJ-53</strain>
    </source>
</reference>
<dbReference type="SUPFAM" id="SSF55874">
    <property type="entry name" value="ATPase domain of HSP90 chaperone/DNA topoisomerase II/histidine kinase"/>
    <property type="match status" value="1"/>
</dbReference>
<keyword evidence="5" id="KW-0597">Phosphoprotein</keyword>
<keyword evidence="7" id="KW-0547">Nucleotide-binding</keyword>
<comment type="caution">
    <text evidence="15">The sequence shown here is derived from an EMBL/GenBank/DDBJ whole genome shotgun (WGS) entry which is preliminary data.</text>
</comment>
<dbReference type="Pfam" id="PF02518">
    <property type="entry name" value="HATPase_c"/>
    <property type="match status" value="1"/>
</dbReference>
<keyword evidence="10" id="KW-0902">Two-component regulatory system</keyword>
<comment type="subcellular location">
    <subcellularLocation>
        <location evidence="2">Cell membrane</location>
        <topology evidence="2">Multi-pass membrane protein</topology>
    </subcellularLocation>
</comment>
<dbReference type="GO" id="GO:0000155">
    <property type="term" value="F:phosphorelay sensor kinase activity"/>
    <property type="evidence" value="ECO:0007669"/>
    <property type="project" value="InterPro"/>
</dbReference>
<dbReference type="SUPFAM" id="SSF158472">
    <property type="entry name" value="HAMP domain-like"/>
    <property type="match status" value="1"/>
</dbReference>
<evidence type="ECO:0000256" key="3">
    <source>
        <dbReference type="ARBA" id="ARBA00012438"/>
    </source>
</evidence>
<dbReference type="EMBL" id="JACRSR010000003">
    <property type="protein sequence ID" value="MBC8531826.1"/>
    <property type="molecule type" value="Genomic_DNA"/>
</dbReference>
<keyword evidence="4" id="KW-1003">Cell membrane</keyword>
<dbReference type="InterPro" id="IPR036890">
    <property type="entry name" value="HATPase_C_sf"/>
</dbReference>
<sequence length="426" mass="48364">MGPVNEELRPSLLDEWRERRRQRKSAPKASRRTPRKRRTWRERIDRMSLRKAFIVYILGALVMALITSFIFVFWMQESANDIYRSAQNISLEYNALYTVPHSGYELSSSDSFMLSFYGAASIAGPVILFLLWILMAYRQFYRTKLKRPFELLQKGAARIAASDLDFSFSYPAGDELGTLCQAFERMRGDLAENNRRMWRMMEERRRVNAAFAHDLRTPITVIKGYTEFLQTYWPEGKLSDEKISSTLTLLHDSTQRLEDYVASMRALQNLEELQPDPKALDGSSFSNGLESALTILAKEYDKRIEFHSSIKGELRFDGAMVLRTAENLAANALRYAQSRVLLDMNVQDGFLWLCCTDDGPGFTAEGLKMAGEPFYRAEKKPSGELSGHFGLGLNIVRTLSEKHGGNASFGNAPEGGAAVTVSFRLS</sequence>
<organism evidence="15 16">
    <name type="scientific">Gehongia tenuis</name>
    <dbReference type="NCBI Taxonomy" id="2763655"/>
    <lineage>
        <taxon>Bacteria</taxon>
        <taxon>Bacillati</taxon>
        <taxon>Bacillota</taxon>
        <taxon>Clostridia</taxon>
        <taxon>Christensenellales</taxon>
        <taxon>Christensenellaceae</taxon>
        <taxon>Gehongia</taxon>
    </lineage>
</organism>
<dbReference type="InterPro" id="IPR003660">
    <property type="entry name" value="HAMP_dom"/>
</dbReference>
<proteinExistence type="predicted"/>
<dbReference type="RefSeq" id="WP_249316492.1">
    <property type="nucleotide sequence ID" value="NZ_JACRSR010000003.1"/>
</dbReference>
<evidence type="ECO:0000256" key="5">
    <source>
        <dbReference type="ARBA" id="ARBA00022553"/>
    </source>
</evidence>
<evidence type="ECO:0000259" key="14">
    <source>
        <dbReference type="PROSITE" id="PS50885"/>
    </source>
</evidence>
<dbReference type="SMART" id="SM00388">
    <property type="entry name" value="HisKA"/>
    <property type="match status" value="1"/>
</dbReference>
<keyword evidence="8 15" id="KW-0418">Kinase</keyword>
<dbReference type="PROSITE" id="PS50109">
    <property type="entry name" value="HIS_KIN"/>
    <property type="match status" value="1"/>
</dbReference>
<evidence type="ECO:0000256" key="7">
    <source>
        <dbReference type="ARBA" id="ARBA00022741"/>
    </source>
</evidence>
<dbReference type="Gene3D" id="6.10.340.10">
    <property type="match status" value="1"/>
</dbReference>
<feature type="transmembrane region" description="Helical" evidence="12">
    <location>
        <begin position="114"/>
        <end position="137"/>
    </location>
</feature>
<evidence type="ECO:0000259" key="13">
    <source>
        <dbReference type="PROSITE" id="PS50109"/>
    </source>
</evidence>
<evidence type="ECO:0000256" key="4">
    <source>
        <dbReference type="ARBA" id="ARBA00022475"/>
    </source>
</evidence>
<keyword evidence="12" id="KW-0472">Membrane</keyword>
<evidence type="ECO:0000256" key="12">
    <source>
        <dbReference type="SAM" id="Phobius"/>
    </source>
</evidence>
<feature type="domain" description="HAMP" evidence="14">
    <location>
        <begin position="143"/>
        <end position="195"/>
    </location>
</feature>
<feature type="compositionally biased region" description="Basic residues" evidence="11">
    <location>
        <begin position="19"/>
        <end position="38"/>
    </location>
</feature>
<name>A0A926D575_9FIRM</name>
<dbReference type="SMART" id="SM00387">
    <property type="entry name" value="HATPase_c"/>
    <property type="match status" value="1"/>
</dbReference>
<keyword evidence="16" id="KW-1185">Reference proteome</keyword>
<accession>A0A926D575</accession>
<comment type="catalytic activity">
    <reaction evidence="1">
        <text>ATP + protein L-histidine = ADP + protein N-phospho-L-histidine.</text>
        <dbReference type="EC" id="2.7.13.3"/>
    </reaction>
</comment>
<dbReference type="InterPro" id="IPR036097">
    <property type="entry name" value="HisK_dim/P_sf"/>
</dbReference>
<dbReference type="PANTHER" id="PTHR44936:SF10">
    <property type="entry name" value="SENSOR PROTEIN RSTB"/>
    <property type="match status" value="1"/>
</dbReference>
<dbReference type="Gene3D" id="3.30.565.10">
    <property type="entry name" value="Histidine kinase-like ATPase, C-terminal domain"/>
    <property type="match status" value="1"/>
</dbReference>
<evidence type="ECO:0000313" key="15">
    <source>
        <dbReference type="EMBL" id="MBC8531826.1"/>
    </source>
</evidence>
<dbReference type="Proteomes" id="UP000623172">
    <property type="component" value="Unassembled WGS sequence"/>
</dbReference>